<keyword evidence="1" id="KW-0175">Coiled coil</keyword>
<dbReference type="Proteomes" id="UP000688137">
    <property type="component" value="Unassembled WGS sequence"/>
</dbReference>
<dbReference type="AlphaFoldDB" id="A0A8S1LW95"/>
<feature type="coiled-coil region" evidence="1">
    <location>
        <begin position="112"/>
        <end position="264"/>
    </location>
</feature>
<feature type="region of interest" description="Disordered" evidence="2">
    <location>
        <begin position="75"/>
        <end position="110"/>
    </location>
</feature>
<accession>A0A8S1LW95</accession>
<organism evidence="4 5">
    <name type="scientific">Paramecium primaurelia</name>
    <dbReference type="NCBI Taxonomy" id="5886"/>
    <lineage>
        <taxon>Eukaryota</taxon>
        <taxon>Sar</taxon>
        <taxon>Alveolata</taxon>
        <taxon>Ciliophora</taxon>
        <taxon>Intramacronucleata</taxon>
        <taxon>Oligohymenophorea</taxon>
        <taxon>Peniculida</taxon>
        <taxon>Parameciidae</taxon>
        <taxon>Paramecium</taxon>
    </lineage>
</organism>
<evidence type="ECO:0000256" key="2">
    <source>
        <dbReference type="SAM" id="MobiDB-lite"/>
    </source>
</evidence>
<name>A0A8S1LW95_PARPR</name>
<dbReference type="InterPro" id="IPR025252">
    <property type="entry name" value="DUF4200"/>
</dbReference>
<protein>
    <recommendedName>
        <fullName evidence="3">DUF4200 domain-containing protein</fullName>
    </recommendedName>
</protein>
<comment type="caution">
    <text evidence="4">The sequence shown here is derived from an EMBL/GenBank/DDBJ whole genome shotgun (WGS) entry which is preliminary data.</text>
</comment>
<keyword evidence="5" id="KW-1185">Reference proteome</keyword>
<feature type="domain" description="DUF4200" evidence="3">
    <location>
        <begin position="44"/>
        <end position="161"/>
    </location>
</feature>
<evidence type="ECO:0000259" key="3">
    <source>
        <dbReference type="Pfam" id="PF13863"/>
    </source>
</evidence>
<dbReference type="Pfam" id="PF13863">
    <property type="entry name" value="DUF4200"/>
    <property type="match status" value="1"/>
</dbReference>
<gene>
    <name evidence="4" type="ORF">PPRIM_AZ9-3.1.T0450126</name>
</gene>
<proteinExistence type="predicted"/>
<evidence type="ECO:0000313" key="4">
    <source>
        <dbReference type="EMBL" id="CAD8070235.1"/>
    </source>
</evidence>
<sequence length="349" mass="42558">MSYGQNLQVFNPQRFKKIEKEMQQNKKRLEEMRLEEESQNTRLLKVQQKERTVDLEYKDRKKKMEETQEQLAFEAQKFNDEQRRMNQDLESKKDSVVMLNDRKKRQDDERYAKEQKITLAKEQEKAQALNELAKLQEEVNQLEVRRKNHQQYELFFKKVISKSKELETGQNDDENAIKELIDRYERLKKKEEEFKKDRELRENQKDQINQQFNELNSKIQAETYEFNAKYNKLKLAIQQINDENDQKHKEIEGTQNQNEATQKEYIQVIHGIQNMKDILKQRNKIVKRILLSGKDSDNVTEQQRNRKKEKKIDNQKIEKYLNFIKDELQTLQQFKQEFDRFLAKEKERD</sequence>
<reference evidence="4" key="1">
    <citation type="submission" date="2021-01" db="EMBL/GenBank/DDBJ databases">
        <authorList>
            <consortium name="Genoscope - CEA"/>
            <person name="William W."/>
        </authorList>
    </citation>
    <scope>NUCLEOTIDE SEQUENCE</scope>
</reference>
<evidence type="ECO:0000256" key="1">
    <source>
        <dbReference type="SAM" id="Coils"/>
    </source>
</evidence>
<dbReference type="OMA" id="ERCINEQ"/>
<feature type="compositionally biased region" description="Basic and acidic residues" evidence="2">
    <location>
        <begin position="77"/>
        <end position="110"/>
    </location>
</feature>
<dbReference type="EMBL" id="CAJJDM010000045">
    <property type="protein sequence ID" value="CAD8070235.1"/>
    <property type="molecule type" value="Genomic_DNA"/>
</dbReference>
<evidence type="ECO:0000313" key="5">
    <source>
        <dbReference type="Proteomes" id="UP000688137"/>
    </source>
</evidence>